<proteinExistence type="predicted"/>
<accession>W5SG31</accession>
<dbReference type="EMBL" id="CP004154">
    <property type="protein sequence ID" value="AHH04096.1"/>
    <property type="molecule type" value="Genomic_DNA"/>
</dbReference>
<dbReference type="HOGENOM" id="CLU_2328220_0_0_12"/>
<dbReference type="RefSeq" id="WP_247088492.1">
    <property type="nucleotide sequence ID" value="NZ_CP073153.1"/>
</dbReference>
<protein>
    <submittedName>
        <fullName evidence="1">Uncharacterized protein</fullName>
    </submittedName>
</protein>
<gene>
    <name evidence="1" type="ORF">BHY_1145</name>
</gene>
<evidence type="ECO:0000313" key="1">
    <source>
        <dbReference type="EMBL" id="AHH04096.1"/>
    </source>
</evidence>
<sequence length="98" mass="11024">MFTGSNLKRIFNLVRGYKEASLSKFSKTQYMVDAIIDGKDPLEGLSDVELRGANLLQGILADSKIGDKTYSDDEFSLLLFNLGTDRAREIIRFQCLRA</sequence>
<reference evidence="1" key="1">
    <citation type="submission" date="2013-02" db="EMBL/GenBank/DDBJ databases">
        <title>Comparative genomics of Borrelia species.</title>
        <authorList>
            <person name="Schwan T.G."/>
            <person name="Raffel S.J."/>
            <person name="Porcella S.F."/>
        </authorList>
    </citation>
    <scope>NUCLEOTIDE SEQUENCE</scope>
    <source>
        <strain evidence="1">YOR</strain>
        <plasmid evidence="1">unnamed</plasmid>
    </source>
</reference>
<name>W5SG31_9SPIR</name>
<dbReference type="AlphaFoldDB" id="W5SG31"/>
<organism evidence="1">
    <name type="scientific">Borrelia nietonii YOR</name>
    <dbReference type="NCBI Taxonomy" id="1293576"/>
    <lineage>
        <taxon>Bacteria</taxon>
        <taxon>Pseudomonadati</taxon>
        <taxon>Spirochaetota</taxon>
        <taxon>Spirochaetia</taxon>
        <taxon>Spirochaetales</taxon>
        <taxon>Borreliaceae</taxon>
        <taxon>Borrelia</taxon>
        <taxon>Borrelia nietonii</taxon>
    </lineage>
</organism>
<geneLocation type="plasmid" evidence="1">
    <name>unnamed</name>
</geneLocation>
<keyword evidence="1" id="KW-0614">Plasmid</keyword>